<keyword evidence="1" id="KW-0665">Pyrimidine biosynthesis</keyword>
<keyword evidence="3" id="KW-0378">Hydrolase</keyword>
<organism evidence="3 4">
    <name type="scientific">Kangsaoukella pontilimi</name>
    <dbReference type="NCBI Taxonomy" id="2691042"/>
    <lineage>
        <taxon>Bacteria</taxon>
        <taxon>Pseudomonadati</taxon>
        <taxon>Pseudomonadota</taxon>
        <taxon>Alphaproteobacteria</taxon>
        <taxon>Rhodobacterales</taxon>
        <taxon>Paracoccaceae</taxon>
        <taxon>Kangsaoukella</taxon>
    </lineage>
</organism>
<dbReference type="GO" id="GO:0005737">
    <property type="term" value="C:cytoplasm"/>
    <property type="evidence" value="ECO:0007669"/>
    <property type="project" value="TreeGrafter"/>
</dbReference>
<name>A0A7C9IU10_9RHOB</name>
<dbReference type="Pfam" id="PF12890">
    <property type="entry name" value="DHOase"/>
    <property type="match status" value="1"/>
</dbReference>
<dbReference type="GO" id="GO:0004151">
    <property type="term" value="F:dihydroorotase activity"/>
    <property type="evidence" value="ECO:0007669"/>
    <property type="project" value="InterPro"/>
</dbReference>
<keyword evidence="4" id="KW-1185">Reference proteome</keyword>
<dbReference type="Gene3D" id="3.20.20.140">
    <property type="entry name" value="Metal-dependent hydrolases"/>
    <property type="match status" value="1"/>
</dbReference>
<dbReference type="InterPro" id="IPR024403">
    <property type="entry name" value="DHOase_cat"/>
</dbReference>
<evidence type="ECO:0000259" key="2">
    <source>
        <dbReference type="Pfam" id="PF12890"/>
    </source>
</evidence>
<dbReference type="RefSeq" id="WP_160765237.1">
    <property type="nucleotide sequence ID" value="NZ_WUPT01000003.1"/>
</dbReference>
<protein>
    <submittedName>
        <fullName evidence="3">Amidohydrolase family protein</fullName>
    </submittedName>
</protein>
<dbReference type="InterPro" id="IPR011059">
    <property type="entry name" value="Metal-dep_hydrolase_composite"/>
</dbReference>
<dbReference type="InterPro" id="IPR004722">
    <property type="entry name" value="DHOase"/>
</dbReference>
<feature type="domain" description="Dihydroorotase catalytic" evidence="2">
    <location>
        <begin position="50"/>
        <end position="233"/>
    </location>
</feature>
<gene>
    <name evidence="3" type="ORF">GQ651_15780</name>
</gene>
<dbReference type="PANTHER" id="PTHR43668">
    <property type="entry name" value="ALLANTOINASE"/>
    <property type="match status" value="1"/>
</dbReference>
<dbReference type="Proteomes" id="UP000480350">
    <property type="component" value="Unassembled WGS sequence"/>
</dbReference>
<dbReference type="NCBIfam" id="TIGR00857">
    <property type="entry name" value="pyrC_multi"/>
    <property type="match status" value="1"/>
</dbReference>
<dbReference type="InterPro" id="IPR050138">
    <property type="entry name" value="DHOase/Allantoinase_Hydrolase"/>
</dbReference>
<comment type="caution">
    <text evidence="3">The sequence shown here is derived from an EMBL/GenBank/DDBJ whole genome shotgun (WGS) entry which is preliminary data.</text>
</comment>
<dbReference type="GO" id="GO:0046872">
    <property type="term" value="F:metal ion binding"/>
    <property type="evidence" value="ECO:0007669"/>
    <property type="project" value="InterPro"/>
</dbReference>
<dbReference type="GO" id="GO:0006145">
    <property type="term" value="P:purine nucleobase catabolic process"/>
    <property type="evidence" value="ECO:0007669"/>
    <property type="project" value="TreeGrafter"/>
</dbReference>
<evidence type="ECO:0000256" key="1">
    <source>
        <dbReference type="ARBA" id="ARBA00022975"/>
    </source>
</evidence>
<evidence type="ECO:0000313" key="3">
    <source>
        <dbReference type="EMBL" id="MXQ09305.1"/>
    </source>
</evidence>
<dbReference type="InterPro" id="IPR032466">
    <property type="entry name" value="Metal_Hydrolase"/>
</dbReference>
<dbReference type="SUPFAM" id="SSF51338">
    <property type="entry name" value="Composite domain of metallo-dependent hydrolases"/>
    <property type="match status" value="1"/>
</dbReference>
<dbReference type="Gene3D" id="2.30.40.10">
    <property type="entry name" value="Urease, subunit C, domain 1"/>
    <property type="match status" value="1"/>
</dbReference>
<dbReference type="EMBL" id="WUPT01000003">
    <property type="protein sequence ID" value="MXQ09305.1"/>
    <property type="molecule type" value="Genomic_DNA"/>
</dbReference>
<dbReference type="CDD" id="cd01317">
    <property type="entry name" value="DHOase_IIa"/>
    <property type="match status" value="1"/>
</dbReference>
<reference evidence="3 4" key="2">
    <citation type="submission" date="2020-03" db="EMBL/GenBank/DDBJ databases">
        <title>Kangsaoukella pontilimi gen. nov., sp. nov., a new member of the family Rhodobacteraceae isolated from a tidal mudflat.</title>
        <authorList>
            <person name="Kim I.S."/>
        </authorList>
    </citation>
    <scope>NUCLEOTIDE SEQUENCE [LARGE SCALE GENOMIC DNA]</scope>
    <source>
        <strain evidence="3 4">GH1-50</strain>
    </source>
</reference>
<dbReference type="GO" id="GO:0006221">
    <property type="term" value="P:pyrimidine nucleotide biosynthetic process"/>
    <property type="evidence" value="ECO:0007669"/>
    <property type="project" value="UniProtKB-KW"/>
</dbReference>
<dbReference type="AlphaFoldDB" id="A0A7C9IU10"/>
<evidence type="ECO:0000313" key="4">
    <source>
        <dbReference type="Proteomes" id="UP000480350"/>
    </source>
</evidence>
<dbReference type="SUPFAM" id="SSF51556">
    <property type="entry name" value="Metallo-dependent hydrolases"/>
    <property type="match status" value="1"/>
</dbReference>
<accession>A0A7C9IU10</accession>
<reference evidence="3 4" key="1">
    <citation type="submission" date="2019-12" db="EMBL/GenBank/DDBJ databases">
        <authorList>
            <person name="Lee S.D."/>
        </authorList>
    </citation>
    <scope>NUCLEOTIDE SEQUENCE [LARGE SCALE GENOMIC DNA]</scope>
    <source>
        <strain evidence="3 4">GH1-50</strain>
    </source>
</reference>
<sequence>MTTLLFQNARLIDPEAGTDSLGTLAVRDGKIAGPSGMDGAEVIDCGGLCLAPGIVDIGVKVSEPGERHKESFRSAGLAAASGGVTTMVTRPDTLPAIDTPEVLEFVRRRANEAAPVRVMPMAALTRGREGREMAEIGFLLDAGAVAFTDCDAVISNTKVFQRCMTYAAGLGALVIAHPQEPILSAGAAATSGKFAALKGLPSVSPMAERMGLDRDLAVVEMTGARYHADQITTARALKRLTRAKEAGMDVTAGISIHHLTLNELDVGDYRTFFKVKPPLRSEDDRLASVEAVRDGLIDVISSMHTPQDEESKRLPFEEAASGAVGLETLLPAAMRLVHSGGLDLPTLWRAMSLTPSRRLGLETGRLSAGAPADLVLFDPDKPFVMDRFKLLSKSKNTPFDEARMEGSVMGTWVGGTRVYDARTA</sequence>
<dbReference type="GO" id="GO:0004038">
    <property type="term" value="F:allantoinase activity"/>
    <property type="evidence" value="ECO:0007669"/>
    <property type="project" value="TreeGrafter"/>
</dbReference>
<proteinExistence type="predicted"/>
<dbReference type="PANTHER" id="PTHR43668:SF2">
    <property type="entry name" value="ALLANTOINASE"/>
    <property type="match status" value="1"/>
</dbReference>